<feature type="compositionally biased region" description="Low complexity" evidence="1">
    <location>
        <begin position="357"/>
        <end position="371"/>
    </location>
</feature>
<feature type="compositionally biased region" description="Basic and acidic residues" evidence="1">
    <location>
        <begin position="276"/>
        <end position="313"/>
    </location>
</feature>
<dbReference type="EMBL" id="LSRX01002133">
    <property type="protein sequence ID" value="OLP76121.1"/>
    <property type="molecule type" value="Genomic_DNA"/>
</dbReference>
<evidence type="ECO:0000313" key="3">
    <source>
        <dbReference type="Proteomes" id="UP000186817"/>
    </source>
</evidence>
<proteinExistence type="predicted"/>
<feature type="compositionally biased region" description="Basic and acidic residues" evidence="1">
    <location>
        <begin position="561"/>
        <end position="579"/>
    </location>
</feature>
<feature type="region of interest" description="Disordered" evidence="1">
    <location>
        <begin position="1568"/>
        <end position="1587"/>
    </location>
</feature>
<comment type="caution">
    <text evidence="2">The sequence shown here is derived from an EMBL/GenBank/DDBJ whole genome shotgun (WGS) entry which is preliminary data.</text>
</comment>
<accession>A0A1Q9BZL5</accession>
<feature type="compositionally biased region" description="Basic residues" evidence="1">
    <location>
        <begin position="1609"/>
        <end position="1621"/>
    </location>
</feature>
<feature type="compositionally biased region" description="Basic and acidic residues" evidence="1">
    <location>
        <begin position="320"/>
        <end position="354"/>
    </location>
</feature>
<sequence length="1890" mass="213119">MTAFSSFIDNLNSALQRSRPPVVDPPSHASPRPQTPDLGSDGSLSVLALGLAATAAVFLNTGRHMRPSEFGFGSLPPAVSQHTDRAILQHMGIQQQVQCLGLGLHRGNDDTSDDACSTFAANDMSQSDIVFATLSEELDARPVPKTCLAVWKKGKSNVFPRRDALRFLAHLAEHRFPPGIAFKGQNACKLQALQAFLLHKVDSRDTSSQQECLHKGFTEAAGSISKGRVHPLTPLTAATSTTQTVECAKSSPQTPWASSVNSLLLPMEYVPLIPKESPEDSGSGREDAALQKKIDENAATAERLKKEMEDRQRERKKKIARDDGQAKKQKKEELGRKIAEQREVLEQLKREHQLTKAASSRALASSSSSGSPTDDDAMAQMQKDEEALAKQVQEESDRLSAEQKNLEEKERLDAERRQEKAKRAEDKQLEDARRKEEEALRQERAMKDARRKEAGRDDMASKDAQRKKEEDDEEARREQEMQQEAARRKQEEEAKREERAREDAERNEEESKREQERQQEEEAEREERAREDAKQDACRTKTPQDAFLEITVDPEANPPAADKKRPSADQAKELAKSKETAAAAASKLFAGPASGMMNRGKESEDAPIQNVLREAVPAGCAAGTIRVAFEELNYRGRNAEDEHKLGHSVHSRALVVLLVDFLGRRSFAPVVKSSSLKLLCDLVRQSVTWGGLPIFGGAISVTVVADHGAPENLTLNFSAAGFTKDLCNLATTHAASARAWKQLTETPWHDRKITSTLDLASIWDLLFFVAWSKHNPSRSRIWVDFCQQLYPRMVFVCGFVMDRLASHLACRDAAPLPLLKTSKGNTRRIPKVNKFLLLKRLREQRRHRQEVMKTHTDLTSSHAGLVLHEQLITVCNYLKNVFECFKDCTQIAVSWDGSCYDVETLVLLAYSHESDTCGYLPLQQMGPVQTDELEESIQKLAFEGRATRVEGYGTMRALSHALSFVGLPLQTFEVPSDLHLAPLQSEEVRYVEDGVFYIRNEKTGQTKRQVPEGLDVSRLLSMSDQGPLNCPCLDMMQFKNRLLVLPQYDCYHRCWNDIRGALRAAGLFRTLLSYALIYNINYGPCGTKYWFERKRQCCREFLLKHSCSSQAFLSYVPFLARELGMPEEPSSVDELQALYDRVKSMRSLSEHGPVKKLMRWFSVFQCHSFYRHEIFFTKMIMLCGGRPDDGLSQEDWLSAEVESGALGHKEELRQLKLKLGSWALAPKLITPRSWWQNELLCSLAKPSWTAFSTRAMQVKTALQLQSDTARKASSDEWAAEVHDLLHDGFFVAPQHLYPECFMDLDEAVDMHFTLLVKLLEKRTQSLSSYYLRPPLRWAGLPGIKVTDCEKVESGTCKQSAFEAMKKEFQQLMQPKTKSHSWPATTQQMEFSQVCATEWLFRYFDNPADFPEGAGSASLSMMAGAPGHVLANSTTNDVVLVLAVSTYAFTGWKLDAESEPEAEFLKFIPQRHSALGFYHVCNLKDWLDVPVKPVLAGTKGPLQLQQVGRSRELMFARLEEGLSFTVGQCKDILGHLKVSFKGNASRTVLLNLLVDCYMEGASEEIKQQARQKFDAQLQSPPEPGDDSDFEELLEQLEDNNNQGDPDLKKEKTRIKEKKRKAVSQKALAEAKTEAKTKAKGRGKGKGKRVPTEENLGRKLLCTAATRRLDLFMLLSPWHQFLIWSLLLPQPWHQFLIWSLLLPQPGQQFLIPNPEPNRFLLWLPNRLLLSPDLNAAARDGADQARAPRAAGVRIYSSPAEIMELLSPPFCRFYLNHNDHRWVSTWRKESERWIDSLTKKSYTKTFTKANWREKLVAVHEHAWLKWQVAGSEDFPLSPGQEAQNPGHISEEIFNALQPIVDKLPDPKKYCEPERRHAAVEGEESMGTLTFGSL</sequence>
<protein>
    <submittedName>
        <fullName evidence="2">Uncharacterized protein</fullName>
    </submittedName>
</protein>
<feature type="compositionally biased region" description="Basic residues" evidence="1">
    <location>
        <begin position="1636"/>
        <end position="1647"/>
    </location>
</feature>
<name>A0A1Q9BZL5_SYMMI</name>
<reference evidence="2 3" key="1">
    <citation type="submission" date="2016-02" db="EMBL/GenBank/DDBJ databases">
        <title>Genome analysis of coral dinoflagellate symbionts highlights evolutionary adaptations to a symbiotic lifestyle.</title>
        <authorList>
            <person name="Aranda M."/>
            <person name="Li Y."/>
            <person name="Liew Y.J."/>
            <person name="Baumgarten S."/>
            <person name="Simakov O."/>
            <person name="Wilson M."/>
            <person name="Piel J."/>
            <person name="Ashoor H."/>
            <person name="Bougouffa S."/>
            <person name="Bajic V.B."/>
            <person name="Ryu T."/>
            <person name="Ravasi T."/>
            <person name="Bayer T."/>
            <person name="Micklem G."/>
            <person name="Kim H."/>
            <person name="Bhak J."/>
            <person name="Lajeunesse T.C."/>
            <person name="Voolstra C.R."/>
        </authorList>
    </citation>
    <scope>NUCLEOTIDE SEQUENCE [LARGE SCALE GENOMIC DNA]</scope>
    <source>
        <strain evidence="2 3">CCMP2467</strain>
    </source>
</reference>
<organism evidence="2 3">
    <name type="scientific">Symbiodinium microadriaticum</name>
    <name type="common">Dinoflagellate</name>
    <name type="synonym">Zooxanthella microadriatica</name>
    <dbReference type="NCBI Taxonomy" id="2951"/>
    <lineage>
        <taxon>Eukaryota</taxon>
        <taxon>Sar</taxon>
        <taxon>Alveolata</taxon>
        <taxon>Dinophyceae</taxon>
        <taxon>Suessiales</taxon>
        <taxon>Symbiodiniaceae</taxon>
        <taxon>Symbiodinium</taxon>
    </lineage>
</organism>
<feature type="compositionally biased region" description="Basic and acidic residues" evidence="1">
    <location>
        <begin position="382"/>
        <end position="539"/>
    </location>
</feature>
<evidence type="ECO:0000256" key="1">
    <source>
        <dbReference type="SAM" id="MobiDB-lite"/>
    </source>
</evidence>
<feature type="region of interest" description="Disordered" evidence="1">
    <location>
        <begin position="15"/>
        <end position="41"/>
    </location>
</feature>
<dbReference type="PANTHER" id="PTHR13585:SF19">
    <property type="entry name" value="ZINC FINGER CCCH DOMAIN-CONTAINING PROTEIN 13"/>
    <property type="match status" value="1"/>
</dbReference>
<feature type="region of interest" description="Disordered" evidence="1">
    <location>
        <begin position="1596"/>
        <end position="1650"/>
    </location>
</feature>
<evidence type="ECO:0000313" key="2">
    <source>
        <dbReference type="EMBL" id="OLP76121.1"/>
    </source>
</evidence>
<dbReference type="Proteomes" id="UP000186817">
    <property type="component" value="Unassembled WGS sequence"/>
</dbReference>
<dbReference type="OrthoDB" id="413801at2759"/>
<dbReference type="PANTHER" id="PTHR13585">
    <property type="entry name" value="CHASCON, ISOFORM D-RELATED"/>
    <property type="match status" value="1"/>
</dbReference>
<keyword evidence="3" id="KW-1185">Reference proteome</keyword>
<gene>
    <name evidence="2" type="ORF">AK812_SmicGene43986</name>
</gene>
<dbReference type="InterPro" id="IPR052824">
    <property type="entry name" value="m6A_RNA_Methylation_Regulator"/>
</dbReference>
<feature type="region of interest" description="Disordered" evidence="1">
    <location>
        <begin position="273"/>
        <end position="579"/>
    </location>
</feature>